<gene>
    <name evidence="1" type="ORF">BOTNAR_0101g00120</name>
</gene>
<dbReference type="AlphaFoldDB" id="A0A4Z1IVE6"/>
<protein>
    <submittedName>
        <fullName evidence="1">Uncharacterized protein</fullName>
    </submittedName>
</protein>
<accession>A0A4Z1IVE6</accession>
<evidence type="ECO:0000313" key="1">
    <source>
        <dbReference type="EMBL" id="TGO63340.1"/>
    </source>
</evidence>
<dbReference type="EMBL" id="PQXJ01000101">
    <property type="protein sequence ID" value="TGO63340.1"/>
    <property type="molecule type" value="Genomic_DNA"/>
</dbReference>
<dbReference type="OrthoDB" id="2687452at2759"/>
<reference evidence="1 2" key="1">
    <citation type="submission" date="2017-12" db="EMBL/GenBank/DDBJ databases">
        <title>Comparative genomics of Botrytis spp.</title>
        <authorList>
            <person name="Valero-Jimenez C.A."/>
            <person name="Tapia P."/>
            <person name="Veloso J."/>
            <person name="Silva-Moreno E."/>
            <person name="Staats M."/>
            <person name="Valdes J.H."/>
            <person name="Van Kan J.A.L."/>
        </authorList>
    </citation>
    <scope>NUCLEOTIDE SEQUENCE [LARGE SCALE GENOMIC DNA]</scope>
    <source>
        <strain evidence="1 2">MUCL2120</strain>
    </source>
</reference>
<sequence length="180" mass="19368">MDNDARSPAGRSLTLESLDYSSQIPKILVGKAYDFGAAADHNAELFRGKNNDIDDQAYDFGAAAYYNTDLLKRNNNETGELALPLSLSTMLLGSSYTATLAPETQVHMPVGFDSGESNEIFPAESNVEGISGQIATAPSFSPDFQELSTHGSHDVALRGQRGRLSCDSPGCKQTFPRKSE</sequence>
<evidence type="ECO:0000313" key="2">
    <source>
        <dbReference type="Proteomes" id="UP000297452"/>
    </source>
</evidence>
<comment type="caution">
    <text evidence="1">The sequence shown here is derived from an EMBL/GenBank/DDBJ whole genome shotgun (WGS) entry which is preliminary data.</text>
</comment>
<dbReference type="Proteomes" id="UP000297452">
    <property type="component" value="Unassembled WGS sequence"/>
</dbReference>
<dbReference type="STRING" id="278944.A0A4Z1IVE6"/>
<organism evidence="1 2">
    <name type="scientific">Botryotinia narcissicola</name>
    <dbReference type="NCBI Taxonomy" id="278944"/>
    <lineage>
        <taxon>Eukaryota</taxon>
        <taxon>Fungi</taxon>
        <taxon>Dikarya</taxon>
        <taxon>Ascomycota</taxon>
        <taxon>Pezizomycotina</taxon>
        <taxon>Leotiomycetes</taxon>
        <taxon>Helotiales</taxon>
        <taxon>Sclerotiniaceae</taxon>
        <taxon>Botryotinia</taxon>
    </lineage>
</organism>
<proteinExistence type="predicted"/>
<name>A0A4Z1IVE6_9HELO</name>
<keyword evidence="2" id="KW-1185">Reference proteome</keyword>